<proteinExistence type="predicted"/>
<dbReference type="Proteomes" id="UP001188597">
    <property type="component" value="Unassembled WGS sequence"/>
</dbReference>
<gene>
    <name evidence="4" type="ORF">RJ639_032930</name>
</gene>
<keyword evidence="2" id="KW-0472">Membrane</keyword>
<evidence type="ECO:0000256" key="2">
    <source>
        <dbReference type="SAM" id="Phobius"/>
    </source>
</evidence>
<organism evidence="4 5">
    <name type="scientific">Escallonia herrerae</name>
    <dbReference type="NCBI Taxonomy" id="1293975"/>
    <lineage>
        <taxon>Eukaryota</taxon>
        <taxon>Viridiplantae</taxon>
        <taxon>Streptophyta</taxon>
        <taxon>Embryophyta</taxon>
        <taxon>Tracheophyta</taxon>
        <taxon>Spermatophyta</taxon>
        <taxon>Magnoliopsida</taxon>
        <taxon>eudicotyledons</taxon>
        <taxon>Gunneridae</taxon>
        <taxon>Pentapetalae</taxon>
        <taxon>asterids</taxon>
        <taxon>campanulids</taxon>
        <taxon>Escalloniales</taxon>
        <taxon>Escalloniaceae</taxon>
        <taxon>Escallonia</taxon>
    </lineage>
</organism>
<dbReference type="PANTHER" id="PTHR13230">
    <property type="entry name" value="GENERAL TRANSCRIPTION FACTOR IIIC, POLYPEPTIDE 5"/>
    <property type="match status" value="1"/>
</dbReference>
<name>A0AA89BG75_9ASTE</name>
<dbReference type="Pfam" id="PF09734">
    <property type="entry name" value="Tau95"/>
    <property type="match status" value="1"/>
</dbReference>
<dbReference type="GO" id="GO:0001002">
    <property type="term" value="F:RNA polymerase III type 1 promoter sequence-specific DNA binding"/>
    <property type="evidence" value="ECO:0007669"/>
    <property type="project" value="TreeGrafter"/>
</dbReference>
<dbReference type="InterPro" id="IPR019136">
    <property type="entry name" value="TF_IIIC_su-5_HTH"/>
</dbReference>
<feature type="compositionally biased region" description="Basic and acidic residues" evidence="1">
    <location>
        <begin position="217"/>
        <end position="230"/>
    </location>
</feature>
<evidence type="ECO:0000313" key="5">
    <source>
        <dbReference type="Proteomes" id="UP001188597"/>
    </source>
</evidence>
<dbReference type="AlphaFoldDB" id="A0AA89BG75"/>
<reference evidence="4" key="1">
    <citation type="submission" date="2022-12" db="EMBL/GenBank/DDBJ databases">
        <title>Draft genome assemblies for two species of Escallonia (Escalloniales).</title>
        <authorList>
            <person name="Chanderbali A."/>
            <person name="Dervinis C."/>
            <person name="Anghel I."/>
            <person name="Soltis D."/>
            <person name="Soltis P."/>
            <person name="Zapata F."/>
        </authorList>
    </citation>
    <scope>NUCLEOTIDE SEQUENCE</scope>
    <source>
        <strain evidence="4">UCBG64.0493</strain>
        <tissue evidence="4">Leaf</tissue>
    </source>
</reference>
<dbReference type="PANTHER" id="PTHR13230:SF5">
    <property type="entry name" value="GENERAL TRANSCRIPTION FACTOR 3C POLYPEPTIDE 5"/>
    <property type="match status" value="1"/>
</dbReference>
<protein>
    <recommendedName>
        <fullName evidence="3">Transcription factor IIIC subunit 5 HTH domain-containing protein</fullName>
    </recommendedName>
</protein>
<dbReference type="EMBL" id="JAVXUP010000175">
    <property type="protein sequence ID" value="KAK3035402.1"/>
    <property type="molecule type" value="Genomic_DNA"/>
</dbReference>
<comment type="caution">
    <text evidence="4">The sequence shown here is derived from an EMBL/GenBank/DDBJ whole genome shotgun (WGS) entry which is preliminary data.</text>
</comment>
<dbReference type="GO" id="GO:0006384">
    <property type="term" value="P:transcription initiation at RNA polymerase III promoter"/>
    <property type="evidence" value="ECO:0007669"/>
    <property type="project" value="InterPro"/>
</dbReference>
<keyword evidence="2" id="KW-1133">Transmembrane helix</keyword>
<feature type="domain" description="Transcription factor IIIC subunit 5 HTH" evidence="3">
    <location>
        <begin position="3"/>
        <end position="76"/>
    </location>
</feature>
<accession>A0AA89BG75</accession>
<feature type="region of interest" description="Disordered" evidence="1">
    <location>
        <begin position="217"/>
        <end position="250"/>
    </location>
</feature>
<evidence type="ECO:0000259" key="3">
    <source>
        <dbReference type="Pfam" id="PF09734"/>
    </source>
</evidence>
<sequence length="425" mass="49232">MAVSKLFDERPIWVKHSLAERLLDKGLQFGGNMLRRLLFRTAYYFSNGPFLRFWIRKGYDPRKDPESRIYQRIDFRVPPSLRGYCDTNIESRFPKHHSYQAKLRMESKLLKHRWEDICAFRVFPYKCQISLQLFELADDYIQQEIRKPSKQTTCSCATGWFSSRVLDTLRFCVAVRFLSAYPRPGAESLLKSASNRFEKSKRTQIFVKDLRLDEEGKQKVNKGNEEKNMNDVEEDDEEEEDDEIEEENAEEELDEYEALNLAGEDNDFSSQPSSCILSPITFVFIKTFFDIPRIDRDSDEKEPELASRLRLNLHMLVYSDNFYTDVVLGVVSLSGYLLLVVFTFLASCIAHPSFYEGSVEDLDILYDSSDTNSDNISKNYLQELFGSFPFSEAGASGLLDAGNSDEEYQIYEQFSDGMNSDDDGN</sequence>
<keyword evidence="2" id="KW-0812">Transmembrane</keyword>
<evidence type="ECO:0000256" key="1">
    <source>
        <dbReference type="SAM" id="MobiDB-lite"/>
    </source>
</evidence>
<feature type="transmembrane region" description="Helical" evidence="2">
    <location>
        <begin position="326"/>
        <end position="346"/>
    </location>
</feature>
<dbReference type="GO" id="GO:0000127">
    <property type="term" value="C:transcription factor TFIIIC complex"/>
    <property type="evidence" value="ECO:0007669"/>
    <property type="project" value="InterPro"/>
</dbReference>
<evidence type="ECO:0000313" key="4">
    <source>
        <dbReference type="EMBL" id="KAK3035402.1"/>
    </source>
</evidence>
<dbReference type="GO" id="GO:0001003">
    <property type="term" value="F:RNA polymerase III type 2 promoter sequence-specific DNA binding"/>
    <property type="evidence" value="ECO:0007669"/>
    <property type="project" value="TreeGrafter"/>
</dbReference>
<dbReference type="InterPro" id="IPR040454">
    <property type="entry name" value="TF_IIIC_Tfc1/Sfc1"/>
</dbReference>
<keyword evidence="5" id="KW-1185">Reference proteome</keyword>
<feature type="compositionally biased region" description="Acidic residues" evidence="1">
    <location>
        <begin position="231"/>
        <end position="250"/>
    </location>
</feature>